<accession>A0ABV5SQC8</accession>
<keyword evidence="3" id="KW-0378">Hydrolase</keyword>
<gene>
    <name evidence="3" type="ORF">ACFFQV_06230</name>
</gene>
<comment type="caution">
    <text evidence="3">The sequence shown here is derived from an EMBL/GenBank/DDBJ whole genome shotgun (WGS) entry which is preliminary data.</text>
</comment>
<dbReference type="Gene3D" id="1.10.1780.10">
    <property type="entry name" value="Clp, N-terminal domain"/>
    <property type="match status" value="1"/>
</dbReference>
<dbReference type="SUPFAM" id="SSF81923">
    <property type="entry name" value="Double Clp-N motif"/>
    <property type="match status" value="1"/>
</dbReference>
<keyword evidence="1" id="KW-0677">Repeat</keyword>
<proteinExistence type="predicted"/>
<evidence type="ECO:0000256" key="1">
    <source>
        <dbReference type="PROSITE-ProRule" id="PRU01251"/>
    </source>
</evidence>
<name>A0ABV5SQC8_9MICO</name>
<dbReference type="RefSeq" id="WP_157424654.1">
    <property type="nucleotide sequence ID" value="NZ_BAAANI010000007.1"/>
</dbReference>
<dbReference type="Proteomes" id="UP001589667">
    <property type="component" value="Unassembled WGS sequence"/>
</dbReference>
<organism evidence="3 4">
    <name type="scientific">Agromyces lapidis</name>
    <dbReference type="NCBI Taxonomy" id="279574"/>
    <lineage>
        <taxon>Bacteria</taxon>
        <taxon>Bacillati</taxon>
        <taxon>Actinomycetota</taxon>
        <taxon>Actinomycetes</taxon>
        <taxon>Micrococcales</taxon>
        <taxon>Microbacteriaceae</taxon>
        <taxon>Agromyces</taxon>
    </lineage>
</organism>
<sequence>MPDRLDDESLDMTLKQVIISAIDEAIRRGAPSVEAEHLLLAIASGHDAAGRTLAEFGLDHAGVDAALRGERERSLRAAGIEPVAEERLLATRQSRPRWGATVREALRRADFSAHRGRRRAERERLAVADAAVGILRADLGTVPRALAYAGVDRAALVAQLESVSSERES</sequence>
<feature type="domain" description="Clp R" evidence="2">
    <location>
        <begin position="5"/>
        <end position="166"/>
    </location>
</feature>
<keyword evidence="4" id="KW-1185">Reference proteome</keyword>
<dbReference type="InterPro" id="IPR036628">
    <property type="entry name" value="Clp_N_dom_sf"/>
</dbReference>
<dbReference type="GO" id="GO:0008233">
    <property type="term" value="F:peptidase activity"/>
    <property type="evidence" value="ECO:0007669"/>
    <property type="project" value="UniProtKB-KW"/>
</dbReference>
<evidence type="ECO:0000313" key="3">
    <source>
        <dbReference type="EMBL" id="MFB9641887.1"/>
    </source>
</evidence>
<protein>
    <submittedName>
        <fullName evidence="3">Clp protease N-terminal domain-containing protein</fullName>
    </submittedName>
</protein>
<evidence type="ECO:0000259" key="2">
    <source>
        <dbReference type="PROSITE" id="PS51903"/>
    </source>
</evidence>
<keyword evidence="3" id="KW-0645">Protease</keyword>
<dbReference type="InterPro" id="IPR004176">
    <property type="entry name" value="Clp_R_N"/>
</dbReference>
<dbReference type="PROSITE" id="PS51903">
    <property type="entry name" value="CLP_R"/>
    <property type="match status" value="1"/>
</dbReference>
<dbReference type="GO" id="GO:0006508">
    <property type="term" value="P:proteolysis"/>
    <property type="evidence" value="ECO:0007669"/>
    <property type="project" value="UniProtKB-KW"/>
</dbReference>
<evidence type="ECO:0000313" key="4">
    <source>
        <dbReference type="Proteomes" id="UP001589667"/>
    </source>
</evidence>
<dbReference type="EMBL" id="JBHMBL010000001">
    <property type="protein sequence ID" value="MFB9641887.1"/>
    <property type="molecule type" value="Genomic_DNA"/>
</dbReference>
<reference evidence="3 4" key="1">
    <citation type="submission" date="2024-09" db="EMBL/GenBank/DDBJ databases">
        <authorList>
            <person name="Sun Q."/>
            <person name="Mori K."/>
        </authorList>
    </citation>
    <scope>NUCLEOTIDE SEQUENCE [LARGE SCALE GENOMIC DNA]</scope>
    <source>
        <strain evidence="3 4">JCM 14321</strain>
    </source>
</reference>